<keyword evidence="4" id="KW-0378">Hydrolase</keyword>
<dbReference type="Gene3D" id="1.10.530.10">
    <property type="match status" value="1"/>
</dbReference>
<dbReference type="EMBL" id="CACVAT010000566">
    <property type="protein sequence ID" value="CAA6830160.1"/>
    <property type="molecule type" value="Genomic_DNA"/>
</dbReference>
<evidence type="ECO:0000313" key="4">
    <source>
        <dbReference type="EMBL" id="CAA6830160.1"/>
    </source>
</evidence>
<dbReference type="SUPFAM" id="SSF53955">
    <property type="entry name" value="Lysozyme-like"/>
    <property type="match status" value="1"/>
</dbReference>
<feature type="domain" description="Transglycosylase SLT" evidence="3">
    <location>
        <begin position="67"/>
        <end position="174"/>
    </location>
</feature>
<dbReference type="PANTHER" id="PTHR37423:SF2">
    <property type="entry name" value="MEMBRANE-BOUND LYTIC MUREIN TRANSGLYCOSYLASE C"/>
    <property type="match status" value="1"/>
</dbReference>
<reference evidence="4" key="1">
    <citation type="submission" date="2020-01" db="EMBL/GenBank/DDBJ databases">
        <authorList>
            <person name="Meier V. D."/>
            <person name="Meier V D."/>
        </authorList>
    </citation>
    <scope>NUCLEOTIDE SEQUENCE</scope>
    <source>
        <strain evidence="4">HLG_WM_MAG_09</strain>
    </source>
</reference>
<dbReference type="AlphaFoldDB" id="A0A6S6ULW2"/>
<dbReference type="CDD" id="cd00254">
    <property type="entry name" value="LT-like"/>
    <property type="match status" value="1"/>
</dbReference>
<keyword evidence="4" id="KW-0326">Glycosidase</keyword>
<evidence type="ECO:0000256" key="2">
    <source>
        <dbReference type="SAM" id="MobiDB-lite"/>
    </source>
</evidence>
<feature type="region of interest" description="Disordered" evidence="2">
    <location>
        <begin position="258"/>
        <end position="293"/>
    </location>
</feature>
<evidence type="ECO:0000259" key="3">
    <source>
        <dbReference type="Pfam" id="PF01464"/>
    </source>
</evidence>
<organism evidence="4">
    <name type="scientific">uncultured Thiotrichaceae bacterium</name>
    <dbReference type="NCBI Taxonomy" id="298394"/>
    <lineage>
        <taxon>Bacteria</taxon>
        <taxon>Pseudomonadati</taxon>
        <taxon>Pseudomonadota</taxon>
        <taxon>Gammaproteobacteria</taxon>
        <taxon>Thiotrichales</taxon>
        <taxon>Thiotrichaceae</taxon>
        <taxon>environmental samples</taxon>
    </lineage>
</organism>
<protein>
    <submittedName>
        <fullName evidence="4">Membrane-bound lytic murein transglycosylase D (EC)</fullName>
        <ecNumber evidence="4">3.2.1.-</ecNumber>
    </submittedName>
</protein>
<evidence type="ECO:0000256" key="1">
    <source>
        <dbReference type="ARBA" id="ARBA00007734"/>
    </source>
</evidence>
<dbReference type="GO" id="GO:0016798">
    <property type="term" value="F:hydrolase activity, acting on glycosyl bonds"/>
    <property type="evidence" value="ECO:0007669"/>
    <property type="project" value="UniProtKB-KW"/>
</dbReference>
<proteinExistence type="inferred from homology"/>
<gene>
    <name evidence="4" type="ORF">HELGO_WM24215</name>
</gene>
<dbReference type="EC" id="3.2.1.-" evidence="4"/>
<dbReference type="InterPro" id="IPR008258">
    <property type="entry name" value="Transglycosylase_SLT_dom_1"/>
</dbReference>
<dbReference type="Pfam" id="PF01464">
    <property type="entry name" value="SLT"/>
    <property type="match status" value="1"/>
</dbReference>
<dbReference type="PANTHER" id="PTHR37423">
    <property type="entry name" value="SOLUBLE LYTIC MUREIN TRANSGLYCOSYLASE-RELATED"/>
    <property type="match status" value="1"/>
</dbReference>
<accession>A0A6S6ULW2</accession>
<name>A0A6S6ULW2_9GAMM</name>
<dbReference type="InterPro" id="IPR023346">
    <property type="entry name" value="Lysozyme-like_dom_sf"/>
</dbReference>
<sequence>MLTRKGFGLTGISLCLLLNTDYVAAAERPEKKPVTATLQLSAHKIHHPCARKSAHELNKKASPFLKYIQASSRRFGVDADLVKSVITIESCYKQKALSPKSAQGLMQLIPATADRFGISNAYDPEQNVRGGTQYLGWLSSRFKGDLQKVLAGYNAGEGKVDRYNGIPPYRETRNYVHDVLVVYKKFKVQKKVAALTSDQRLRLKRQAEWAQREREKKRLVQAHKQANQMITGHMSQPIRVQHPPVLRKASKKIIKNTAKPAANRVKRTYSSPVKPGRGGWQANKQRAPHLYKQ</sequence>
<comment type="similarity">
    <text evidence="1">Belongs to the transglycosylase Slt family.</text>
</comment>